<evidence type="ECO:0000313" key="2">
    <source>
        <dbReference type="EMBL" id="GGK76461.1"/>
    </source>
</evidence>
<keyword evidence="3" id="KW-1185">Reference proteome</keyword>
<reference evidence="2" key="2">
    <citation type="submission" date="2020-09" db="EMBL/GenBank/DDBJ databases">
        <authorList>
            <person name="Sun Q."/>
            <person name="Ohkuma M."/>
        </authorList>
    </citation>
    <scope>NUCLEOTIDE SEQUENCE</scope>
    <source>
        <strain evidence="2">JCM 3035</strain>
    </source>
</reference>
<dbReference type="SUPFAM" id="SSF52540">
    <property type="entry name" value="P-loop containing nucleoside triphosphate hydrolases"/>
    <property type="match status" value="1"/>
</dbReference>
<dbReference type="InterPro" id="IPR027417">
    <property type="entry name" value="P-loop_NTPase"/>
</dbReference>
<comment type="caution">
    <text evidence="2">The sequence shown here is derived from an EMBL/GenBank/DDBJ whole genome shotgun (WGS) entry which is preliminary data.</text>
</comment>
<dbReference type="RefSeq" id="WP_189323408.1">
    <property type="nucleotide sequence ID" value="NZ_BMPQ01000009.1"/>
</dbReference>
<accession>A0A917VGV9</accession>
<sequence>MSDPAGPALVSEGQIPEAYARQPLLRQLVPRLVGLERDQHRRRPRHEFAEDLPVVLLSGRHGTGKSALLDDLKEAYAPDAGPWPGPRVPFARINCAALEERVRVGPEISNNSHAVEVLVELVTQLSRPVAGFGRLRFPRTTAGLLAVVSARRPGNDDELRVADRHAAALMGQSPGEGPPPTWDTLFRPALSVPPDGVTPDPAAFPEAAVRTYLGRQYRWRSRRLASRQLVGWYESYRREADNRLRGLPPGADAHARPVPAAERAGAVARLCREFHQGRGFRRGVERMLMAAFLADVRYGPFRRANRAPRPLLLLDNVHTDIGRDFLELLLEQRARQSRETRDQLVVIATELRGDDNPATRDDTPDEENDPYPQATYRSLHEVGTNSRWTRSGTAPSAGVLVLPLPPLDTEHVERMLKRDEQASFDPYIATAVHDLTRGHPMGARRLCDAVVRKAGTEGWVTAEELLDLTHPDGVGESVIWRLLNTLVGSENHDELCLFSLAWDREAAEQLAERWVPRRIDGLPAADGAAAQLERERWSRGTGSRPFITDRFLRALLVHQMRSGRGGSGVDWFSAHALLAEHHRRRAEGRSGQAERAERSRFLWHRLAGGEAQEVVDWLHAEFLRDDGDAVDWLHILRTVAHAPRPPGDIWFEQCQEVGKGRRDRLQLQADPEVGLEKQAVNRLLHALWYAADELAEADRTLVDRIGQDLSFLSAQHLTGRAVLAQAAIRWPRAVKDGEDWPLERHWQGDQPRTGGTR</sequence>
<proteinExistence type="predicted"/>
<protein>
    <submittedName>
        <fullName evidence="2">Uncharacterized protein</fullName>
    </submittedName>
</protein>
<reference evidence="2" key="1">
    <citation type="journal article" date="2014" name="Int. J. Syst. Evol. Microbiol.">
        <title>Complete genome sequence of Corynebacterium casei LMG S-19264T (=DSM 44701T), isolated from a smear-ripened cheese.</title>
        <authorList>
            <consortium name="US DOE Joint Genome Institute (JGI-PGF)"/>
            <person name="Walter F."/>
            <person name="Albersmeier A."/>
            <person name="Kalinowski J."/>
            <person name="Ruckert C."/>
        </authorList>
    </citation>
    <scope>NUCLEOTIDE SEQUENCE</scope>
    <source>
        <strain evidence="2">JCM 3035</strain>
    </source>
</reference>
<dbReference type="Proteomes" id="UP000637788">
    <property type="component" value="Unassembled WGS sequence"/>
</dbReference>
<organism evidence="2 3">
    <name type="scientific">Streptomyces flaveus</name>
    <dbReference type="NCBI Taxonomy" id="66370"/>
    <lineage>
        <taxon>Bacteria</taxon>
        <taxon>Bacillati</taxon>
        <taxon>Actinomycetota</taxon>
        <taxon>Actinomycetes</taxon>
        <taxon>Kitasatosporales</taxon>
        <taxon>Streptomycetaceae</taxon>
        <taxon>Streptomyces</taxon>
        <taxon>Streptomyces aurantiacus group</taxon>
    </lineage>
</organism>
<feature type="region of interest" description="Disordered" evidence="1">
    <location>
        <begin position="351"/>
        <end position="371"/>
    </location>
</feature>
<evidence type="ECO:0000313" key="3">
    <source>
        <dbReference type="Proteomes" id="UP000637788"/>
    </source>
</evidence>
<feature type="compositionally biased region" description="Basic and acidic residues" evidence="1">
    <location>
        <begin position="351"/>
        <end position="362"/>
    </location>
</feature>
<gene>
    <name evidence="2" type="ORF">GCM10010094_42060</name>
</gene>
<dbReference type="EMBL" id="BMPQ01000009">
    <property type="protein sequence ID" value="GGK76461.1"/>
    <property type="molecule type" value="Genomic_DNA"/>
</dbReference>
<dbReference type="AlphaFoldDB" id="A0A917VGV9"/>
<name>A0A917VGV9_9ACTN</name>
<evidence type="ECO:0000256" key="1">
    <source>
        <dbReference type="SAM" id="MobiDB-lite"/>
    </source>
</evidence>